<dbReference type="Proteomes" id="UP001225316">
    <property type="component" value="Unassembled WGS sequence"/>
</dbReference>
<dbReference type="Pfam" id="PF11739">
    <property type="entry name" value="YdbH-like"/>
    <property type="match status" value="1"/>
</dbReference>
<accession>A0ABU1AUN3</accession>
<dbReference type="EMBL" id="JARXHW010000020">
    <property type="protein sequence ID" value="MDQ8207848.1"/>
    <property type="molecule type" value="Genomic_DNA"/>
</dbReference>
<comment type="caution">
    <text evidence="1">The sequence shown here is derived from an EMBL/GenBank/DDBJ whole genome shotgun (WGS) entry which is preliminary data.</text>
</comment>
<evidence type="ECO:0000313" key="1">
    <source>
        <dbReference type="EMBL" id="MDQ8207848.1"/>
    </source>
</evidence>
<dbReference type="RefSeq" id="WP_308950158.1">
    <property type="nucleotide sequence ID" value="NZ_JARXHW010000020.1"/>
</dbReference>
<organism evidence="1 2">
    <name type="scientific">Thalassobacterium maritimum</name>
    <dbReference type="NCBI Taxonomy" id="3041265"/>
    <lineage>
        <taxon>Bacteria</taxon>
        <taxon>Pseudomonadati</taxon>
        <taxon>Verrucomicrobiota</taxon>
        <taxon>Opitutia</taxon>
        <taxon>Puniceicoccales</taxon>
        <taxon>Coraliomargaritaceae</taxon>
        <taxon>Thalassobacterium</taxon>
    </lineage>
</organism>
<sequence>MSMWVCLRRVLFVGALLLFAGLALLYFKRIEIVEALLLPRLEASGAQLELESIDLSASAVRLQVKHYRLEDNLQVEGLSVVFPWNQLYSLEAGFIGRIQIDRLRYQLGEGAETPAVAEQGAAGEEAFELAEQVAQWASSIDSLPVASLELKVEEWGIEAAGLQMQGGLELSVLRGMDGATHLAASLSSPVVDVDARVKVLAAGAGLSLDFTLRANDWDTFQASYLSGLSSVWTEAAGEIYLNALQGADGFVDASGYARWLGSEPDQLSFCVLADLGAVEVYAPAGELILQNAAAGFAFDGRGHQRAYLKGGVERVRVGSWMESSGDWAVRLDNQKLAAELRLGESIAFSLAHDDWQRLLSGAGRARYYLEANALDAELLRALEVSGLPDDLSLQMALQVEGSGLLEDWELREASAAVDAKVASLELSSQGLTATDIWAQVDLRRAEGPFVPESLQLQVGSLALLGFELDALQLSTQVDAEGTIAVSPVRAGFLGGSLRVDPMRVDLQRLDDSRFRIQLDSVDLSQLAQVVPQFKGEISGRASGYLVGAFQQGQAILADGRLEVDSAEGARLRYDVEGMLTRGMVAGSATYQQYRMAERAFEDLMLQQFSIDVFPDGNATRPFRLELFGESQQGDVIVPVDFDLNVNVDDTAGVMELLRMIQRGELEF</sequence>
<name>A0ABU1AUN3_9BACT</name>
<reference evidence="1 2" key="1">
    <citation type="submission" date="2023-04" db="EMBL/GenBank/DDBJ databases">
        <title>A novel bacteria isolated from coastal sediment.</title>
        <authorList>
            <person name="Liu X.-J."/>
            <person name="Du Z.-J."/>
        </authorList>
    </citation>
    <scope>NUCLEOTIDE SEQUENCE [LARGE SCALE GENOMIC DNA]</scope>
    <source>
        <strain evidence="1 2">SDUM461003</strain>
    </source>
</reference>
<dbReference type="InterPro" id="IPR021730">
    <property type="entry name" value="YdbH"/>
</dbReference>
<evidence type="ECO:0000313" key="2">
    <source>
        <dbReference type="Proteomes" id="UP001225316"/>
    </source>
</evidence>
<gene>
    <name evidence="1" type="ORF">QEH52_10025</name>
</gene>
<protein>
    <submittedName>
        <fullName evidence="1">YdbH domain-containing protein</fullName>
    </submittedName>
</protein>
<proteinExistence type="predicted"/>
<keyword evidence="2" id="KW-1185">Reference proteome</keyword>